<evidence type="ECO:0000256" key="1">
    <source>
        <dbReference type="SAM" id="MobiDB-lite"/>
    </source>
</evidence>
<feature type="compositionally biased region" description="Basic and acidic residues" evidence="1">
    <location>
        <begin position="218"/>
        <end position="241"/>
    </location>
</feature>
<feature type="domain" description="Integrase catalytic" evidence="2">
    <location>
        <begin position="405"/>
        <end position="561"/>
    </location>
</feature>
<dbReference type="Pfam" id="PF00665">
    <property type="entry name" value="rve"/>
    <property type="match status" value="1"/>
</dbReference>
<evidence type="ECO:0000313" key="4">
    <source>
        <dbReference type="Proteomes" id="UP000708208"/>
    </source>
</evidence>
<evidence type="ECO:0000259" key="2">
    <source>
        <dbReference type="PROSITE" id="PS50994"/>
    </source>
</evidence>
<proteinExistence type="predicted"/>
<feature type="compositionally biased region" description="Polar residues" evidence="1">
    <location>
        <begin position="273"/>
        <end position="300"/>
    </location>
</feature>
<dbReference type="Proteomes" id="UP000708208">
    <property type="component" value="Unassembled WGS sequence"/>
</dbReference>
<protein>
    <recommendedName>
        <fullName evidence="2">Integrase catalytic domain-containing protein</fullName>
    </recommendedName>
</protein>
<comment type="caution">
    <text evidence="3">The sequence shown here is derived from an EMBL/GenBank/DDBJ whole genome shotgun (WGS) entry which is preliminary data.</text>
</comment>
<dbReference type="GO" id="GO:0015074">
    <property type="term" value="P:DNA integration"/>
    <property type="evidence" value="ECO:0007669"/>
    <property type="project" value="InterPro"/>
</dbReference>
<name>A0A8J2KM72_9HEXA</name>
<dbReference type="OrthoDB" id="425619at2759"/>
<dbReference type="AlphaFoldDB" id="A0A8J2KM72"/>
<gene>
    <name evidence="3" type="ORF">AFUS01_LOCUS28104</name>
</gene>
<dbReference type="EMBL" id="CAJVCH010396806">
    <property type="protein sequence ID" value="CAG7817545.1"/>
    <property type="molecule type" value="Genomic_DNA"/>
</dbReference>
<reference evidence="3" key="1">
    <citation type="submission" date="2021-06" db="EMBL/GenBank/DDBJ databases">
        <authorList>
            <person name="Hodson N. C."/>
            <person name="Mongue J. A."/>
            <person name="Jaron S. K."/>
        </authorList>
    </citation>
    <scope>NUCLEOTIDE SEQUENCE</scope>
</reference>
<dbReference type="InterPro" id="IPR001584">
    <property type="entry name" value="Integrase_cat-core"/>
</dbReference>
<feature type="region of interest" description="Disordered" evidence="1">
    <location>
        <begin position="64"/>
        <end position="116"/>
    </location>
</feature>
<feature type="region of interest" description="Disordered" evidence="1">
    <location>
        <begin position="1"/>
        <end position="33"/>
    </location>
</feature>
<feature type="compositionally biased region" description="Polar residues" evidence="1">
    <location>
        <begin position="308"/>
        <end position="318"/>
    </location>
</feature>
<dbReference type="InterPro" id="IPR050951">
    <property type="entry name" value="Retrovirus_Pol_polyprotein"/>
</dbReference>
<sequence>MPKRNRKSIGTMATAEDDTSRCGRREEGRSSEKLDEFCETICDKMADLMTLKLADMEERMLSKFQKASVPSHFSADSPETNTNRNRSHPGGDSRAEAMTPASRHLNRPAHPASADSFFRSQRYFPDSEMPFSRKFPQNTNYAFNPNVPPFAPSSMVSSGQDRHAGFAQNRFTVPSHPSTSEFSNSSGGVGNAIGSNLNGARSHTESHPVRDLTAQRLRAKDFPRSDSPHPNSRDQSQDTKDASIGSANPNETSRDRDASQHMDQSRERYPGQFTRNKSSDSNSQRQSNGHSPNYGGYNNTRSHENSAERNVSGNGQTLNRKHPTKDADEWIVKLARDASVSQDGCLYKYVGSLVKLWESESKFWRLWVPACLTQRIIAYIHLETVAGHMGVRKTYKRIEERTSPAIRSPWENVACDLLGPYLRGRKGFKYLLVVTCYATKYVELFGLRAATAASIIKKLWLVFLKWGFSQSITTDNGSQFSSKRFLNWCESIGVRSWRIASYHPQSNPYERYNRTVKERIVSQIEVCKDWDSRLDEVAFAINSSVNDSTGFSPAYLNFGQKQRTPMDNTLKLDLSGIERDEIDTRMQLVHNLAKENTIVSQKTYMGNYNKDKIQANYKEGDTVYTVALNISNASKGITSSLCKKYAGPFIISKMISHNISELKCPKTAKIIGRVHVSRLKPAQVICT</sequence>
<organism evidence="3 4">
    <name type="scientific">Allacma fusca</name>
    <dbReference type="NCBI Taxonomy" id="39272"/>
    <lineage>
        <taxon>Eukaryota</taxon>
        <taxon>Metazoa</taxon>
        <taxon>Ecdysozoa</taxon>
        <taxon>Arthropoda</taxon>
        <taxon>Hexapoda</taxon>
        <taxon>Collembola</taxon>
        <taxon>Symphypleona</taxon>
        <taxon>Sminthuridae</taxon>
        <taxon>Allacma</taxon>
    </lineage>
</organism>
<feature type="compositionally biased region" description="Basic and acidic residues" evidence="1">
    <location>
        <begin position="252"/>
        <end position="269"/>
    </location>
</feature>
<feature type="compositionally biased region" description="Basic and acidic residues" evidence="1">
    <location>
        <begin position="18"/>
        <end position="33"/>
    </location>
</feature>
<evidence type="ECO:0000313" key="3">
    <source>
        <dbReference type="EMBL" id="CAG7817545.1"/>
    </source>
</evidence>
<dbReference type="PROSITE" id="PS50994">
    <property type="entry name" value="INTEGRASE"/>
    <property type="match status" value="1"/>
</dbReference>
<feature type="region of interest" description="Disordered" evidence="1">
    <location>
        <begin position="170"/>
        <end position="324"/>
    </location>
</feature>
<dbReference type="PANTHER" id="PTHR37984:SF15">
    <property type="entry name" value="INTEGRASE CATALYTIC DOMAIN-CONTAINING PROTEIN"/>
    <property type="match status" value="1"/>
</dbReference>
<keyword evidence="4" id="KW-1185">Reference proteome</keyword>
<accession>A0A8J2KM72</accession>
<dbReference type="PANTHER" id="PTHR37984">
    <property type="entry name" value="PROTEIN CBG26694"/>
    <property type="match status" value="1"/>
</dbReference>
<feature type="compositionally biased region" description="Polar residues" evidence="1">
    <location>
        <begin position="170"/>
        <end position="186"/>
    </location>
</feature>